<comment type="caution">
    <text evidence="3">The sequence shown here is derived from an EMBL/GenBank/DDBJ whole genome shotgun (WGS) entry which is preliminary data.</text>
</comment>
<evidence type="ECO:0000256" key="1">
    <source>
        <dbReference type="SAM" id="MobiDB-lite"/>
    </source>
</evidence>
<organism evidence="3 4">
    <name type="scientific">Karstenula rhodostoma CBS 690.94</name>
    <dbReference type="NCBI Taxonomy" id="1392251"/>
    <lineage>
        <taxon>Eukaryota</taxon>
        <taxon>Fungi</taxon>
        <taxon>Dikarya</taxon>
        <taxon>Ascomycota</taxon>
        <taxon>Pezizomycotina</taxon>
        <taxon>Dothideomycetes</taxon>
        <taxon>Pleosporomycetidae</taxon>
        <taxon>Pleosporales</taxon>
        <taxon>Massarineae</taxon>
        <taxon>Didymosphaeriaceae</taxon>
        <taxon>Karstenula</taxon>
    </lineage>
</organism>
<accession>A0A9P4PAT6</accession>
<evidence type="ECO:0000256" key="2">
    <source>
        <dbReference type="SAM" id="SignalP"/>
    </source>
</evidence>
<feature type="signal peptide" evidence="2">
    <location>
        <begin position="1"/>
        <end position="18"/>
    </location>
</feature>
<gene>
    <name evidence="3" type="ORF">P171DRAFT_475885</name>
</gene>
<keyword evidence="2" id="KW-0732">Signal</keyword>
<name>A0A9P4PAT6_9PLEO</name>
<proteinExistence type="predicted"/>
<evidence type="ECO:0000313" key="4">
    <source>
        <dbReference type="Proteomes" id="UP000799764"/>
    </source>
</evidence>
<keyword evidence="4" id="KW-1185">Reference proteome</keyword>
<feature type="region of interest" description="Disordered" evidence="1">
    <location>
        <begin position="105"/>
        <end position="132"/>
    </location>
</feature>
<dbReference type="EMBL" id="MU001507">
    <property type="protein sequence ID" value="KAF2440427.1"/>
    <property type="molecule type" value="Genomic_DNA"/>
</dbReference>
<evidence type="ECO:0000313" key="3">
    <source>
        <dbReference type="EMBL" id="KAF2440427.1"/>
    </source>
</evidence>
<dbReference type="AlphaFoldDB" id="A0A9P4PAT6"/>
<reference evidence="3" key="1">
    <citation type="journal article" date="2020" name="Stud. Mycol.">
        <title>101 Dothideomycetes genomes: a test case for predicting lifestyles and emergence of pathogens.</title>
        <authorList>
            <person name="Haridas S."/>
            <person name="Albert R."/>
            <person name="Binder M."/>
            <person name="Bloem J."/>
            <person name="Labutti K."/>
            <person name="Salamov A."/>
            <person name="Andreopoulos B."/>
            <person name="Baker S."/>
            <person name="Barry K."/>
            <person name="Bills G."/>
            <person name="Bluhm B."/>
            <person name="Cannon C."/>
            <person name="Castanera R."/>
            <person name="Culley D."/>
            <person name="Daum C."/>
            <person name="Ezra D."/>
            <person name="Gonzalez J."/>
            <person name="Henrissat B."/>
            <person name="Kuo A."/>
            <person name="Liang C."/>
            <person name="Lipzen A."/>
            <person name="Lutzoni F."/>
            <person name="Magnuson J."/>
            <person name="Mondo S."/>
            <person name="Nolan M."/>
            <person name="Ohm R."/>
            <person name="Pangilinan J."/>
            <person name="Park H.-J."/>
            <person name="Ramirez L."/>
            <person name="Alfaro M."/>
            <person name="Sun H."/>
            <person name="Tritt A."/>
            <person name="Yoshinaga Y."/>
            <person name="Zwiers L.-H."/>
            <person name="Turgeon B."/>
            <person name="Goodwin S."/>
            <person name="Spatafora J."/>
            <person name="Crous P."/>
            <person name="Grigoriev I."/>
        </authorList>
    </citation>
    <scope>NUCLEOTIDE SEQUENCE</scope>
    <source>
        <strain evidence="3">CBS 690.94</strain>
    </source>
</reference>
<sequence>MRIHQTLALAALARLIVASPIAVEGDCMSTRSEEHRVKVQPIQPKPLVLLLRSTAPKLSLLAVEKRDSVIGYEIKNNPYTNSAVSFNNESDFEIAEEPALYLNSTSTMPIPKLPPSPTTKDVEQTRSSAARP</sequence>
<protein>
    <submittedName>
        <fullName evidence="3">Uncharacterized protein</fullName>
    </submittedName>
</protein>
<dbReference type="Proteomes" id="UP000799764">
    <property type="component" value="Unassembled WGS sequence"/>
</dbReference>
<feature type="chain" id="PRO_5040276227" evidence="2">
    <location>
        <begin position="19"/>
        <end position="132"/>
    </location>
</feature>